<name>A0A2T6B8R9_9RHOB</name>
<dbReference type="EMBL" id="QBKP01000002">
    <property type="protein sequence ID" value="PTX52418.1"/>
    <property type="molecule type" value="Genomic_DNA"/>
</dbReference>
<dbReference type="AlphaFoldDB" id="A0A2T6B8R9"/>
<keyword evidence="1" id="KW-0472">Membrane</keyword>
<keyword evidence="1" id="KW-1133">Transmembrane helix</keyword>
<keyword evidence="3" id="KW-1185">Reference proteome</keyword>
<reference evidence="2 3" key="1">
    <citation type="submission" date="2018-04" db="EMBL/GenBank/DDBJ databases">
        <title>Genomic Encyclopedia of Archaeal and Bacterial Type Strains, Phase II (KMG-II): from individual species to whole genera.</title>
        <authorList>
            <person name="Goeker M."/>
        </authorList>
    </citation>
    <scope>NUCLEOTIDE SEQUENCE [LARGE SCALE GENOMIC DNA]</scope>
    <source>
        <strain evidence="2 3">DSM 21823</strain>
    </source>
</reference>
<keyword evidence="1" id="KW-0812">Transmembrane</keyword>
<proteinExistence type="predicted"/>
<feature type="transmembrane region" description="Helical" evidence="1">
    <location>
        <begin position="12"/>
        <end position="34"/>
    </location>
</feature>
<feature type="transmembrane region" description="Helical" evidence="1">
    <location>
        <begin position="76"/>
        <end position="95"/>
    </location>
</feature>
<feature type="transmembrane region" description="Helical" evidence="1">
    <location>
        <begin position="101"/>
        <end position="122"/>
    </location>
</feature>
<gene>
    <name evidence="2" type="ORF">C8N34_102197</name>
</gene>
<protein>
    <submittedName>
        <fullName evidence="2">Uncharacterized protein</fullName>
    </submittedName>
</protein>
<organism evidence="2 3">
    <name type="scientific">Gemmobacter caeni</name>
    <dbReference type="NCBI Taxonomy" id="589035"/>
    <lineage>
        <taxon>Bacteria</taxon>
        <taxon>Pseudomonadati</taxon>
        <taxon>Pseudomonadota</taxon>
        <taxon>Alphaproteobacteria</taxon>
        <taxon>Rhodobacterales</taxon>
        <taxon>Paracoccaceae</taxon>
        <taxon>Gemmobacter</taxon>
    </lineage>
</organism>
<comment type="caution">
    <text evidence="2">The sequence shown here is derived from an EMBL/GenBank/DDBJ whole genome shotgun (WGS) entry which is preliminary data.</text>
</comment>
<dbReference type="RefSeq" id="WP_145693574.1">
    <property type="nucleotide sequence ID" value="NZ_QBKP01000002.1"/>
</dbReference>
<evidence type="ECO:0000256" key="1">
    <source>
        <dbReference type="SAM" id="Phobius"/>
    </source>
</evidence>
<evidence type="ECO:0000313" key="3">
    <source>
        <dbReference type="Proteomes" id="UP000244224"/>
    </source>
</evidence>
<sequence>MRPEDADLGMRILKGVWILSLILLIPIAILTLLLGVPVGLIGFAAALPLSAHLSGLLPLGADLGEVWVRVLSQARLHALSAVAAVFFALNTMALLPGATSSVALLPLVITSFFALSLYVIAVKGGSVRAIPAQIGPPLLGLAVASLLLL</sequence>
<evidence type="ECO:0000313" key="2">
    <source>
        <dbReference type="EMBL" id="PTX52418.1"/>
    </source>
</evidence>
<dbReference type="Proteomes" id="UP000244224">
    <property type="component" value="Unassembled WGS sequence"/>
</dbReference>
<feature type="transmembrane region" description="Helical" evidence="1">
    <location>
        <begin position="40"/>
        <end position="64"/>
    </location>
</feature>
<accession>A0A2T6B8R9</accession>